<feature type="chain" id="PRO_5043517896" evidence="1">
    <location>
        <begin position="21"/>
        <end position="102"/>
    </location>
</feature>
<keyword evidence="1" id="KW-0732">Signal</keyword>
<accession>A0AAV5THN2</accession>
<dbReference type="Proteomes" id="UP001432027">
    <property type="component" value="Unassembled WGS sequence"/>
</dbReference>
<proteinExistence type="predicted"/>
<gene>
    <name evidence="2" type="ORF">PENTCL1PPCAC_16014</name>
</gene>
<evidence type="ECO:0000256" key="1">
    <source>
        <dbReference type="SAM" id="SignalP"/>
    </source>
</evidence>
<comment type="caution">
    <text evidence="2">The sequence shown here is derived from an EMBL/GenBank/DDBJ whole genome shotgun (WGS) entry which is preliminary data.</text>
</comment>
<protein>
    <submittedName>
        <fullName evidence="2">Uncharacterized protein</fullName>
    </submittedName>
</protein>
<feature type="signal peptide" evidence="1">
    <location>
        <begin position="1"/>
        <end position="20"/>
    </location>
</feature>
<evidence type="ECO:0000313" key="2">
    <source>
        <dbReference type="EMBL" id="GMS93839.1"/>
    </source>
</evidence>
<dbReference type="EMBL" id="BTSX01000004">
    <property type="protein sequence ID" value="GMS93839.1"/>
    <property type="molecule type" value="Genomic_DNA"/>
</dbReference>
<reference evidence="2" key="1">
    <citation type="submission" date="2023-10" db="EMBL/GenBank/DDBJ databases">
        <title>Genome assembly of Pristionchus species.</title>
        <authorList>
            <person name="Yoshida K."/>
            <person name="Sommer R.J."/>
        </authorList>
    </citation>
    <scope>NUCLEOTIDE SEQUENCE</scope>
    <source>
        <strain evidence="2">RS0144</strain>
    </source>
</reference>
<organism evidence="2 3">
    <name type="scientific">Pristionchus entomophagus</name>
    <dbReference type="NCBI Taxonomy" id="358040"/>
    <lineage>
        <taxon>Eukaryota</taxon>
        <taxon>Metazoa</taxon>
        <taxon>Ecdysozoa</taxon>
        <taxon>Nematoda</taxon>
        <taxon>Chromadorea</taxon>
        <taxon>Rhabditida</taxon>
        <taxon>Rhabditina</taxon>
        <taxon>Diplogasteromorpha</taxon>
        <taxon>Diplogasteroidea</taxon>
        <taxon>Neodiplogasteridae</taxon>
        <taxon>Pristionchus</taxon>
    </lineage>
</organism>
<evidence type="ECO:0000313" key="3">
    <source>
        <dbReference type="Proteomes" id="UP001432027"/>
    </source>
</evidence>
<name>A0AAV5THN2_9BILA</name>
<keyword evidence="3" id="KW-1185">Reference proteome</keyword>
<sequence length="102" mass="11052">MNSSLHLIAFIAAFVACSSAVKLSPEMERCAEQLLKALPSETNGQWKTAITSIMKHVQLGHLADAQKVVAGIPEPERIAAINKYMVGECIPMKSCLDCPIEL</sequence>
<dbReference type="AlphaFoldDB" id="A0AAV5THN2"/>